<feature type="transmembrane region" description="Helical" evidence="4">
    <location>
        <begin position="260"/>
        <end position="284"/>
    </location>
</feature>
<dbReference type="Proteomes" id="UP000435649">
    <property type="component" value="Unassembled WGS sequence"/>
</dbReference>
<dbReference type="Pfam" id="PF04205">
    <property type="entry name" value="FMN_bind"/>
    <property type="match status" value="1"/>
</dbReference>
<evidence type="ECO:0000313" key="7">
    <source>
        <dbReference type="Proteomes" id="UP000435649"/>
    </source>
</evidence>
<feature type="region of interest" description="Disordered" evidence="3">
    <location>
        <begin position="1"/>
        <end position="38"/>
    </location>
</feature>
<dbReference type="AlphaFoldDB" id="A0A844G2T5"/>
<dbReference type="SUPFAM" id="SSF55469">
    <property type="entry name" value="FMN-dependent nitroreductase-like"/>
    <property type="match status" value="1"/>
</dbReference>
<comment type="caution">
    <text evidence="6">The sequence shown here is derived from an EMBL/GenBank/DDBJ whole genome shotgun (WGS) entry which is preliminary data.</text>
</comment>
<feature type="transmembrane region" description="Helical" evidence="4">
    <location>
        <begin position="435"/>
        <end position="452"/>
    </location>
</feature>
<dbReference type="GO" id="GO:0016491">
    <property type="term" value="F:oxidoreductase activity"/>
    <property type="evidence" value="ECO:0007669"/>
    <property type="project" value="UniProtKB-KW"/>
</dbReference>
<evidence type="ECO:0000256" key="3">
    <source>
        <dbReference type="SAM" id="MobiDB-lite"/>
    </source>
</evidence>
<feature type="transmembrane region" description="Helical" evidence="4">
    <location>
        <begin position="381"/>
        <end position="398"/>
    </location>
</feature>
<dbReference type="CDD" id="cd02150">
    <property type="entry name" value="nitroreductase"/>
    <property type="match status" value="1"/>
</dbReference>
<dbReference type="Gene3D" id="3.40.109.10">
    <property type="entry name" value="NADH Oxidase"/>
    <property type="match status" value="1"/>
</dbReference>
<sequence length="650" mass="71165">MRFRLKSQTRKSIGPATTWRSRSSRNRRDAVNPPADFRPEGFFMPGKFRGKADDGVEKYDGAGRLYPGGVRLKKIRSILLSPPGRRCGNLVFAVLVLAVFWYARNLRNAEIAAPAPETSPNILSTSPKYDRIAGFGGPVPARIVLDSASGKIDRIEFPPNAEDPEYWRQVLASGVFDRYRNLTPAEAAALPIDVVTGATFSSRAAQETIRERLAEAAALPPPVRPSIRWNRTDAAVILLLLGNLYWFFRPLRGRYRQIQLTANLFLLGFLAHGGLSLAQVAGWVRSSPHWTLSVPLLLFSAVILLALARGKNFYCSGVCPFGCAQELTAKLGRAVGVPQRPGSFRFGSRLRRIVLGATVLALVCGIPFLPYEPFPAFAPGASWWMILSAFLLVALSLFRPRLWCRWFCSCGALLDFFCRTDLKPKPLDGGTKMNFERVVILALLLLLALALIRPGGAAASGGGTPVEPERRPDVLEVIHSRKSVRAYTKEPVTLPELETLVRAGFAAPTGANAQPWAFIIVTDRAKLDALAEVMPYGKMLKSAPGAVVVCGVSSQFRTGEAREMWVQDCSAATENILLAAEGTGLGAVWLGVFPYRERSAGVASVLGLPDDIIPFSIVSVGRPTGVEKPKDKYRPERIFLQQWGLPYPVK</sequence>
<dbReference type="InterPro" id="IPR007329">
    <property type="entry name" value="FMN-bd"/>
</dbReference>
<gene>
    <name evidence="6" type="ORF">FYJ85_09130</name>
</gene>
<dbReference type="InterPro" id="IPR029479">
    <property type="entry name" value="Nitroreductase"/>
</dbReference>
<comment type="similarity">
    <text evidence="1">Belongs to the nitroreductase family.</text>
</comment>
<feature type="domain" description="FMN-binding" evidence="5">
    <location>
        <begin position="134"/>
        <end position="216"/>
    </location>
</feature>
<keyword evidence="2" id="KW-0560">Oxidoreductase</keyword>
<dbReference type="InterPro" id="IPR017896">
    <property type="entry name" value="4Fe4S_Fe-S-bd"/>
</dbReference>
<evidence type="ECO:0000313" key="6">
    <source>
        <dbReference type="EMBL" id="MST97205.1"/>
    </source>
</evidence>
<dbReference type="EMBL" id="VUNS01000008">
    <property type="protein sequence ID" value="MST97205.1"/>
    <property type="molecule type" value="Genomic_DNA"/>
</dbReference>
<dbReference type="Pfam" id="PF00881">
    <property type="entry name" value="Nitroreductase"/>
    <property type="match status" value="2"/>
</dbReference>
<dbReference type="SMART" id="SM00900">
    <property type="entry name" value="FMN_bind"/>
    <property type="match status" value="1"/>
</dbReference>
<evidence type="ECO:0000256" key="1">
    <source>
        <dbReference type="ARBA" id="ARBA00007118"/>
    </source>
</evidence>
<dbReference type="PANTHER" id="PTHR43673:SF10">
    <property type="entry name" value="NADH DEHYDROGENASE_NAD(P)H NITROREDUCTASE XCC3605-RELATED"/>
    <property type="match status" value="1"/>
</dbReference>
<dbReference type="Pfam" id="PF12801">
    <property type="entry name" value="Fer4_5"/>
    <property type="match status" value="2"/>
</dbReference>
<feature type="transmembrane region" description="Helical" evidence="4">
    <location>
        <begin position="350"/>
        <end position="369"/>
    </location>
</feature>
<keyword evidence="4" id="KW-1133">Transmembrane helix</keyword>
<keyword evidence="7" id="KW-1185">Reference proteome</keyword>
<accession>A0A844G2T5</accession>
<dbReference type="GO" id="GO:0010181">
    <property type="term" value="F:FMN binding"/>
    <property type="evidence" value="ECO:0007669"/>
    <property type="project" value="InterPro"/>
</dbReference>
<dbReference type="PANTHER" id="PTHR43673">
    <property type="entry name" value="NAD(P)H NITROREDUCTASE YDGI-RELATED"/>
    <property type="match status" value="1"/>
</dbReference>
<reference evidence="6 7" key="1">
    <citation type="submission" date="2019-08" db="EMBL/GenBank/DDBJ databases">
        <title>In-depth cultivation of the pig gut microbiome towards novel bacterial diversity and tailored functional studies.</title>
        <authorList>
            <person name="Wylensek D."/>
            <person name="Hitch T.C.A."/>
            <person name="Clavel T."/>
        </authorList>
    </citation>
    <scope>NUCLEOTIDE SEQUENCE [LARGE SCALE GENOMIC DNA]</scope>
    <source>
        <strain evidence="6 7">BBE-744-WT-12</strain>
    </source>
</reference>
<protein>
    <submittedName>
        <fullName evidence="6">4Fe-4S binding protein</fullName>
    </submittedName>
</protein>
<feature type="transmembrane region" description="Helical" evidence="4">
    <location>
        <begin position="290"/>
        <end position="308"/>
    </location>
</feature>
<name>A0A844G2T5_9BACT</name>
<keyword evidence="4" id="KW-0812">Transmembrane</keyword>
<evidence type="ECO:0000259" key="5">
    <source>
        <dbReference type="SMART" id="SM00900"/>
    </source>
</evidence>
<dbReference type="InterPro" id="IPR000415">
    <property type="entry name" value="Nitroreductase-like"/>
</dbReference>
<organism evidence="6 7">
    <name type="scientific">Victivallis lenta</name>
    <dbReference type="NCBI Taxonomy" id="2606640"/>
    <lineage>
        <taxon>Bacteria</taxon>
        <taxon>Pseudomonadati</taxon>
        <taxon>Lentisphaerota</taxon>
        <taxon>Lentisphaeria</taxon>
        <taxon>Victivallales</taxon>
        <taxon>Victivallaceae</taxon>
        <taxon>Victivallis</taxon>
    </lineage>
</organism>
<dbReference type="GO" id="GO:0016020">
    <property type="term" value="C:membrane"/>
    <property type="evidence" value="ECO:0007669"/>
    <property type="project" value="InterPro"/>
</dbReference>
<proteinExistence type="inferred from homology"/>
<evidence type="ECO:0000256" key="2">
    <source>
        <dbReference type="ARBA" id="ARBA00023002"/>
    </source>
</evidence>
<evidence type="ECO:0000256" key="4">
    <source>
        <dbReference type="SAM" id="Phobius"/>
    </source>
</evidence>
<keyword evidence="4" id="KW-0472">Membrane</keyword>